<dbReference type="InterPro" id="IPR036624">
    <property type="entry name" value="Hcp1-lik_sf"/>
</dbReference>
<accession>A0ABX5A6S9</accession>
<comment type="caution">
    <text evidence="2">The sequence shown here is derived from an EMBL/GenBank/DDBJ whole genome shotgun (WGS) entry which is preliminary data.</text>
</comment>
<dbReference type="InterPro" id="IPR018712">
    <property type="entry name" value="Tle1-like_cat"/>
</dbReference>
<dbReference type="InterPro" id="IPR052947">
    <property type="entry name" value="T6SS_Hcp1_domain"/>
</dbReference>
<dbReference type="PANTHER" id="PTHR34319:SF7">
    <property type="entry name" value="HNH ENDONUCLEASE DOMAIN-CONTAINING PROTEIN"/>
    <property type="match status" value="1"/>
</dbReference>
<dbReference type="Proteomes" id="UP000237025">
    <property type="component" value="Unassembled WGS sequence"/>
</dbReference>
<dbReference type="SUPFAM" id="SSF141452">
    <property type="entry name" value="Hcp1-like"/>
    <property type="match status" value="1"/>
</dbReference>
<dbReference type="Pfam" id="PF05638">
    <property type="entry name" value="T6SS_HCP"/>
    <property type="match status" value="1"/>
</dbReference>
<dbReference type="Gene3D" id="2.30.110.20">
    <property type="entry name" value="Hcp1-like"/>
    <property type="match status" value="1"/>
</dbReference>
<name>A0ABX5A6S9_9ENTR</name>
<dbReference type="EMBL" id="PQVW01000002">
    <property type="protein sequence ID" value="POZ25825.1"/>
    <property type="molecule type" value="Genomic_DNA"/>
</dbReference>
<evidence type="ECO:0000313" key="2">
    <source>
        <dbReference type="EMBL" id="POZ25825.1"/>
    </source>
</evidence>
<dbReference type="RefSeq" id="WP_103948862.1">
    <property type="nucleotide sequence ID" value="NZ_PQVT01000002.1"/>
</dbReference>
<evidence type="ECO:0000313" key="3">
    <source>
        <dbReference type="Proteomes" id="UP000237025"/>
    </source>
</evidence>
<dbReference type="Pfam" id="PF09994">
    <property type="entry name" value="T6SS_Tle1-like_cat"/>
    <property type="match status" value="1"/>
</dbReference>
<gene>
    <name evidence="2" type="ORF">C3712_03610</name>
</gene>
<dbReference type="PANTHER" id="PTHR34319">
    <property type="entry name" value="MAJOR EXPORTED PROTEIN"/>
    <property type="match status" value="1"/>
</dbReference>
<dbReference type="InterPro" id="IPR008514">
    <property type="entry name" value="T6SS_Hcp"/>
</dbReference>
<dbReference type="NCBIfam" id="TIGR03344">
    <property type="entry name" value="VI_effect_Hcp1"/>
    <property type="match status" value="1"/>
</dbReference>
<proteinExistence type="predicted"/>
<organism evidence="2 3">
    <name type="scientific">Lelliottia aquatilis</name>
    <dbReference type="NCBI Taxonomy" id="2080838"/>
    <lineage>
        <taxon>Bacteria</taxon>
        <taxon>Pseudomonadati</taxon>
        <taxon>Pseudomonadota</taxon>
        <taxon>Gammaproteobacteria</taxon>
        <taxon>Enterobacterales</taxon>
        <taxon>Enterobacteriaceae</taxon>
        <taxon>Lelliottia</taxon>
    </lineage>
</organism>
<sequence>MSNVIYLTLMGERQGEISSGCGTEKSIGNRFQYRHENEILVYQLSSSSVSTTDGVHHQGLSFTKPVDKSSPLLMAAINENEKLRLSFDYYRTNRFGSQEKYFHIELRGASIQAISSSVTKDMLDTESISVSYDYIRSKHLIANTEFSDLVLPEKYNEIFPPSEQKQPEKRNITLTLGVFFDGTGNNAVNTQNMLAACTAAHFDLSDPDAESILARTAQEQMGISGTGAISYTGGYTNIHWLNTLYKTDLPIDSGQAQAAIYVEGIGTEAGKPDSMIGLSFGVADTGVIAKTDLAVKQIAGAIKKFFDDIREFVSVPSLKVTEFRFDIFGFSRGAAAARHFANRIQMEDRDIINAIRQGLNNVEYAGAPAGKTRFIGIFDTVAAIGTPQNGLNPHTANTGDVNIVLRPGVAEKVFHITAQHECRFNFALNSVQPAWPELALPGAHSDIGGGYLPVMRENLYLTHPEVETVPLDTPLTDTRAYRHAMEQLPILKLSAVLAPLIRTYDITADVWEDTRMPAHPREGMQKRAFAALVMKKRIVKNDWSKVVLRVMIDAAQDAGVVFKEIQKNDALNLSPDLLKLCEKSILMGQACRSGKIPSEFNQQETDCIAKNLIHCSANWNSIIFDRTQKPYGGASMSETLGFVNRPDENWQRTIYNMDGIQK</sequence>
<evidence type="ECO:0000259" key="1">
    <source>
        <dbReference type="Pfam" id="PF09994"/>
    </source>
</evidence>
<reference evidence="2 3" key="1">
    <citation type="submission" date="2018-02" db="EMBL/GenBank/DDBJ databases">
        <title>Lelliotia aquatilis sp. nov., isolated from drinking water.</title>
        <authorList>
            <person name="Kaempfer P."/>
            <person name="Glaeser S."/>
            <person name="Exner M."/>
            <person name="Doijad S."/>
            <person name="Chakraborty T."/>
        </authorList>
    </citation>
    <scope>NUCLEOTIDE SEQUENCE [LARGE SCALE GENOMIC DNA]</scope>
    <source>
        <strain evidence="2 3">6331-17</strain>
    </source>
</reference>
<keyword evidence="3" id="KW-1185">Reference proteome</keyword>
<feature type="domain" description="T6SS Phospholipase effector Tle1-like catalytic" evidence="1">
    <location>
        <begin position="367"/>
        <end position="453"/>
    </location>
</feature>
<protein>
    <submittedName>
        <fullName evidence="2">Type VI secretion system tube protein Hcp</fullName>
    </submittedName>
</protein>